<protein>
    <submittedName>
        <fullName evidence="2">Uncharacterized protein</fullName>
    </submittedName>
</protein>
<dbReference type="AlphaFoldDB" id="A0AAE0FDH3"/>
<feature type="region of interest" description="Disordered" evidence="1">
    <location>
        <begin position="1"/>
        <end position="33"/>
    </location>
</feature>
<gene>
    <name evidence="2" type="ORF">CYMTET_33258</name>
</gene>
<dbReference type="Proteomes" id="UP001190700">
    <property type="component" value="Unassembled WGS sequence"/>
</dbReference>
<feature type="non-terminal residue" evidence="2">
    <location>
        <position position="186"/>
    </location>
</feature>
<proteinExistence type="predicted"/>
<keyword evidence="3" id="KW-1185">Reference proteome</keyword>
<reference evidence="2 3" key="1">
    <citation type="journal article" date="2015" name="Genome Biol. Evol.">
        <title>Comparative Genomics of a Bacterivorous Green Alga Reveals Evolutionary Causalities and Consequences of Phago-Mixotrophic Mode of Nutrition.</title>
        <authorList>
            <person name="Burns J.A."/>
            <person name="Paasch A."/>
            <person name="Narechania A."/>
            <person name="Kim E."/>
        </authorList>
    </citation>
    <scope>NUCLEOTIDE SEQUENCE [LARGE SCALE GENOMIC DNA]</scope>
    <source>
        <strain evidence="2 3">PLY_AMNH</strain>
    </source>
</reference>
<dbReference type="EMBL" id="LGRX02020257">
    <property type="protein sequence ID" value="KAK3257667.1"/>
    <property type="molecule type" value="Genomic_DNA"/>
</dbReference>
<sequence length="186" mass="20035">MLESKASASSPDTRAGTLRQCGEARQTNVSVMGAGVEAPRTVVDDEGGYMRREADREMVAWWAPDVIDEGKRRQDLEEAFQGMQRDNSRLGEQADLESKNAARVLKEMNGATENLSAAEGSVARHKTKGRSMGRREAGFGAVSGRVGAGKVIPENSLGVLVCWAYCPRVLRSESFGAVDAKCDGRA</sequence>
<accession>A0AAE0FDH3</accession>
<comment type="caution">
    <text evidence="2">The sequence shown here is derived from an EMBL/GenBank/DDBJ whole genome shotgun (WGS) entry which is preliminary data.</text>
</comment>
<feature type="compositionally biased region" description="Polar residues" evidence="1">
    <location>
        <begin position="1"/>
        <end position="12"/>
    </location>
</feature>
<organism evidence="2 3">
    <name type="scientific">Cymbomonas tetramitiformis</name>
    <dbReference type="NCBI Taxonomy" id="36881"/>
    <lineage>
        <taxon>Eukaryota</taxon>
        <taxon>Viridiplantae</taxon>
        <taxon>Chlorophyta</taxon>
        <taxon>Pyramimonadophyceae</taxon>
        <taxon>Pyramimonadales</taxon>
        <taxon>Pyramimonadaceae</taxon>
        <taxon>Cymbomonas</taxon>
    </lineage>
</organism>
<evidence type="ECO:0000313" key="2">
    <source>
        <dbReference type="EMBL" id="KAK3257667.1"/>
    </source>
</evidence>
<name>A0AAE0FDH3_9CHLO</name>
<evidence type="ECO:0000313" key="3">
    <source>
        <dbReference type="Proteomes" id="UP001190700"/>
    </source>
</evidence>
<evidence type="ECO:0000256" key="1">
    <source>
        <dbReference type="SAM" id="MobiDB-lite"/>
    </source>
</evidence>